<dbReference type="PANTHER" id="PTHR37951">
    <property type="entry name" value="CYTOPLASMIC PROTEIN-RELATED"/>
    <property type="match status" value="1"/>
</dbReference>
<evidence type="ECO:0000259" key="2">
    <source>
        <dbReference type="Pfam" id="PF06812"/>
    </source>
</evidence>
<comment type="caution">
    <text evidence="3">The sequence shown here is derived from an EMBL/GenBank/DDBJ whole genome shotgun (WGS) entry which is preliminary data.</text>
</comment>
<sequence length="338" mass="36820">MRDLSPYILAMDEACPCGPNLEYDSAFLALERLATPDEERGVGATVRQAQEPDWRDVARMAETLALRTRDLRVVLCLAQAWLALEALPAMADGLAVVQALLEQHWEHVHPCLDDGDPTERINALALLGADPGILGHLRRCTVIAIERVGVVTQRDLRTLAETASSTNDDDLHKTLREHVATVFGHAGHSRLQEIDAVAVRAIGHLEAIGQVFAMHTPGRGPDIEPCIRELGILRREVQAYLPMDNAQAPACVSPSPENEATDASPAGAVHRLPRSLDADEIRHRLDEICEWYAANEPASPVPVILRRARGLIGLDFTSLLQAIAPGGLTEFRSLAGED</sequence>
<evidence type="ECO:0000313" key="3">
    <source>
        <dbReference type="EMBL" id="NII08919.1"/>
    </source>
</evidence>
<evidence type="ECO:0000313" key="4">
    <source>
        <dbReference type="Proteomes" id="UP000490980"/>
    </source>
</evidence>
<feature type="domain" description="ImpA N-terminal" evidence="2">
    <location>
        <begin position="12"/>
        <end position="127"/>
    </location>
</feature>
<dbReference type="Proteomes" id="UP000490980">
    <property type="component" value="Unassembled WGS sequence"/>
</dbReference>
<dbReference type="AlphaFoldDB" id="A0A7X5UEN1"/>
<organism evidence="3 4">
    <name type="scientific">Luteibacter anthropi</name>
    <dbReference type="NCBI Taxonomy" id="564369"/>
    <lineage>
        <taxon>Bacteria</taxon>
        <taxon>Pseudomonadati</taxon>
        <taxon>Pseudomonadota</taxon>
        <taxon>Gammaproteobacteria</taxon>
        <taxon>Lysobacterales</taxon>
        <taxon>Rhodanobacteraceae</taxon>
        <taxon>Luteibacter</taxon>
    </lineage>
</organism>
<proteinExistence type="predicted"/>
<reference evidence="3 4" key="1">
    <citation type="submission" date="2020-03" db="EMBL/GenBank/DDBJ databases">
        <authorList>
            <person name="Lai Q."/>
        </authorList>
    </citation>
    <scope>NUCLEOTIDE SEQUENCE [LARGE SCALE GENOMIC DNA]</scope>
    <source>
        <strain evidence="3 4">CCUG 25036</strain>
    </source>
</reference>
<dbReference type="InterPro" id="IPR017740">
    <property type="entry name" value="TssA-like"/>
</dbReference>
<feature type="region of interest" description="Disordered" evidence="1">
    <location>
        <begin position="248"/>
        <end position="269"/>
    </location>
</feature>
<name>A0A7X5UEN1_9GAMM</name>
<dbReference type="Pfam" id="PF06812">
    <property type="entry name" value="ImpA_N"/>
    <property type="match status" value="1"/>
</dbReference>
<dbReference type="InterPro" id="IPR010657">
    <property type="entry name" value="ImpA_N"/>
</dbReference>
<dbReference type="PANTHER" id="PTHR37951:SF1">
    <property type="entry name" value="TYPE VI SECRETION SYSTEM COMPONENT TSSA1"/>
    <property type="match status" value="1"/>
</dbReference>
<dbReference type="RefSeq" id="WP_166952591.1">
    <property type="nucleotide sequence ID" value="NZ_JAARLZ010000016.1"/>
</dbReference>
<accession>A0A7X5UEN1</accession>
<dbReference type="EMBL" id="JAARLZ010000016">
    <property type="protein sequence ID" value="NII08919.1"/>
    <property type="molecule type" value="Genomic_DNA"/>
</dbReference>
<dbReference type="NCBIfam" id="TIGR03363">
    <property type="entry name" value="VI_chp_8"/>
    <property type="match status" value="1"/>
</dbReference>
<protein>
    <submittedName>
        <fullName evidence="3">Type VI secretion system protein TssA</fullName>
    </submittedName>
</protein>
<evidence type="ECO:0000256" key="1">
    <source>
        <dbReference type="SAM" id="MobiDB-lite"/>
    </source>
</evidence>
<gene>
    <name evidence="3" type="primary">tssA</name>
    <name evidence="3" type="ORF">HBF25_21260</name>
</gene>
<keyword evidence="4" id="KW-1185">Reference proteome</keyword>